<dbReference type="Pfam" id="PF13454">
    <property type="entry name" value="NAD_binding_9"/>
    <property type="match status" value="1"/>
</dbReference>
<dbReference type="AlphaFoldDB" id="A0A8J2BRW3"/>
<dbReference type="PANTHER" id="PTHR40254">
    <property type="entry name" value="BLR0577 PROTEIN"/>
    <property type="match status" value="1"/>
</dbReference>
<accession>A0A8J2BRW3</accession>
<name>A0A8J2BRW3_9BACT</name>
<dbReference type="GO" id="GO:0016787">
    <property type="term" value="F:hydrolase activity"/>
    <property type="evidence" value="ECO:0007669"/>
    <property type="project" value="UniProtKB-KW"/>
</dbReference>
<keyword evidence="3" id="KW-1185">Reference proteome</keyword>
<dbReference type="InterPro" id="IPR038732">
    <property type="entry name" value="HpyO/CreE_NAD-binding"/>
</dbReference>
<dbReference type="PANTHER" id="PTHR40254:SF1">
    <property type="entry name" value="BLR0577 PROTEIN"/>
    <property type="match status" value="1"/>
</dbReference>
<evidence type="ECO:0000259" key="1">
    <source>
        <dbReference type="Pfam" id="PF13454"/>
    </source>
</evidence>
<dbReference type="Gene3D" id="3.50.50.60">
    <property type="entry name" value="FAD/NAD(P)-binding domain"/>
    <property type="match status" value="1"/>
</dbReference>
<dbReference type="RefSeq" id="WP_174583071.1">
    <property type="nucleotide sequence ID" value="NZ_CAJNOB010000010.1"/>
</dbReference>
<protein>
    <submittedName>
        <fullName evidence="2">Hydroxyacylglutathione hydrolase</fullName>
    </submittedName>
</protein>
<dbReference type="EMBL" id="CAJNOB010000010">
    <property type="protein sequence ID" value="CAF0695018.1"/>
    <property type="molecule type" value="Genomic_DNA"/>
</dbReference>
<dbReference type="SUPFAM" id="SSF51905">
    <property type="entry name" value="FAD/NAD(P)-binding domain"/>
    <property type="match status" value="1"/>
</dbReference>
<sequence length="493" mass="54286">MNDPANRAFEPASSDGRNARPQGWVDVAILGGGATGVLVAIHLLEQAQSPLRVALWDACGRWGRGWAYGTSWPALRLNVPAAKLGAFARDPEDFYRWASEENGNGAVRPGDFLPRVLYGQYLEQRLREAEDQASARGIFLIKRAARVIDLFRVPGGYCVCLAGGEQWHARFVVLATGLLPPAPLPGSEACSFPLYVNNPWTLQREALEELAARRRLLAVGTGLTFLDVLTLLSSFSFQGVLYGVSPRGLFPLPHRLSVHGVGKGTSQLEPPFPHIKTLRGLREHFAQSVARGIDPRDWVDLIRPSIPELWQGLSLEDRARFLRHLRPYWNVVRHRAPPEDAQLLGSWLHTGRCRLVRARVRRLRPSGGRVEALLEYSGGRQEGLLVDAVINCTGPRFRWQETGDPLWERLFDRRLVGAGPLGLGIATQPDGTVLGPDNEVQEGLFAVGPLRIGDLWETTAIPEIRSQAAALAGWLCEACKASQARMDPSASMG</sequence>
<proteinExistence type="predicted"/>
<dbReference type="InterPro" id="IPR052189">
    <property type="entry name" value="L-asp_N-monooxygenase_NS-form"/>
</dbReference>
<dbReference type="Proteomes" id="UP000663859">
    <property type="component" value="Unassembled WGS sequence"/>
</dbReference>
<evidence type="ECO:0000313" key="2">
    <source>
        <dbReference type="EMBL" id="CAF0695018.1"/>
    </source>
</evidence>
<comment type="caution">
    <text evidence="2">The sequence shown here is derived from an EMBL/GenBank/DDBJ whole genome shotgun (WGS) entry which is preliminary data.</text>
</comment>
<keyword evidence="2" id="KW-0378">Hydrolase</keyword>
<gene>
    <name evidence="2" type="ORF">MPNT_180029</name>
</gene>
<evidence type="ECO:0000313" key="3">
    <source>
        <dbReference type="Proteomes" id="UP000663859"/>
    </source>
</evidence>
<organism evidence="2 3">
    <name type="scientific">Candidatus Methylacidithermus pantelleriae</name>
    <dbReference type="NCBI Taxonomy" id="2744239"/>
    <lineage>
        <taxon>Bacteria</taxon>
        <taxon>Pseudomonadati</taxon>
        <taxon>Verrucomicrobiota</taxon>
        <taxon>Methylacidiphilae</taxon>
        <taxon>Methylacidiphilales</taxon>
        <taxon>Methylacidiphilaceae</taxon>
        <taxon>Candidatus Methylacidithermus</taxon>
    </lineage>
</organism>
<reference evidence="2" key="1">
    <citation type="submission" date="2021-02" db="EMBL/GenBank/DDBJ databases">
        <authorList>
            <person name="Cremers G."/>
            <person name="Picone N."/>
        </authorList>
    </citation>
    <scope>NUCLEOTIDE SEQUENCE</scope>
    <source>
        <strain evidence="2">PQ17</strain>
    </source>
</reference>
<feature type="domain" description="FAD-dependent urate hydroxylase HpyO/Asp monooxygenase CreE-like FAD/NAD(P)-binding" evidence="1">
    <location>
        <begin position="28"/>
        <end position="177"/>
    </location>
</feature>
<dbReference type="InterPro" id="IPR036188">
    <property type="entry name" value="FAD/NAD-bd_sf"/>
</dbReference>